<dbReference type="AlphaFoldDB" id="A0A5J5BY64"/>
<name>A0A5J5BY64_9ASTE</name>
<gene>
    <name evidence="1" type="ORF">F0562_004704</name>
</gene>
<evidence type="ECO:0000313" key="2">
    <source>
        <dbReference type="Proteomes" id="UP000325577"/>
    </source>
</evidence>
<proteinExistence type="predicted"/>
<dbReference type="Gene3D" id="1.10.510.10">
    <property type="entry name" value="Transferase(Phosphotransferase) domain 1"/>
    <property type="match status" value="1"/>
</dbReference>
<dbReference type="OrthoDB" id="598358at2759"/>
<evidence type="ECO:0008006" key="3">
    <source>
        <dbReference type="Google" id="ProtNLM"/>
    </source>
</evidence>
<protein>
    <recommendedName>
        <fullName evidence="3">Serine-threonine/tyrosine-protein kinase catalytic domain-containing protein</fullName>
    </recommendedName>
</protein>
<dbReference type="EMBL" id="CM018032">
    <property type="protein sequence ID" value="KAA8548035.1"/>
    <property type="molecule type" value="Genomic_DNA"/>
</dbReference>
<dbReference type="Proteomes" id="UP000325577">
    <property type="component" value="Linkage Group LG1"/>
</dbReference>
<accession>A0A5J5BY64</accession>
<sequence>MVASLKGDVYALGVVLLELATGQRPLEISNAEEGFKGNLVDWPKDRWPMYKVSESLESIAEKQGFSERYDEFPLLFGRQDTDNLV</sequence>
<dbReference type="SUPFAM" id="SSF56112">
    <property type="entry name" value="Protein kinase-like (PK-like)"/>
    <property type="match status" value="1"/>
</dbReference>
<organism evidence="1 2">
    <name type="scientific">Nyssa sinensis</name>
    <dbReference type="NCBI Taxonomy" id="561372"/>
    <lineage>
        <taxon>Eukaryota</taxon>
        <taxon>Viridiplantae</taxon>
        <taxon>Streptophyta</taxon>
        <taxon>Embryophyta</taxon>
        <taxon>Tracheophyta</taxon>
        <taxon>Spermatophyta</taxon>
        <taxon>Magnoliopsida</taxon>
        <taxon>eudicotyledons</taxon>
        <taxon>Gunneridae</taxon>
        <taxon>Pentapetalae</taxon>
        <taxon>asterids</taxon>
        <taxon>Cornales</taxon>
        <taxon>Nyssaceae</taxon>
        <taxon>Nyssa</taxon>
    </lineage>
</organism>
<reference evidence="1 2" key="1">
    <citation type="submission" date="2019-09" db="EMBL/GenBank/DDBJ databases">
        <title>A chromosome-level genome assembly of the Chinese tupelo Nyssa sinensis.</title>
        <authorList>
            <person name="Yang X."/>
            <person name="Kang M."/>
            <person name="Yang Y."/>
            <person name="Xiong H."/>
            <person name="Wang M."/>
            <person name="Zhang Z."/>
            <person name="Wang Z."/>
            <person name="Wu H."/>
            <person name="Ma T."/>
            <person name="Liu J."/>
            <person name="Xi Z."/>
        </authorList>
    </citation>
    <scope>NUCLEOTIDE SEQUENCE [LARGE SCALE GENOMIC DNA]</scope>
    <source>
        <strain evidence="1">J267</strain>
        <tissue evidence="1">Leaf</tissue>
    </source>
</reference>
<dbReference type="InterPro" id="IPR011009">
    <property type="entry name" value="Kinase-like_dom_sf"/>
</dbReference>
<evidence type="ECO:0000313" key="1">
    <source>
        <dbReference type="EMBL" id="KAA8548035.1"/>
    </source>
</evidence>
<keyword evidence="2" id="KW-1185">Reference proteome</keyword>